<keyword evidence="4" id="KW-0406">Ion transport</keyword>
<reference evidence="7" key="1">
    <citation type="submission" date="2017-02" db="UniProtKB">
        <authorList>
            <consortium name="WormBaseParasite"/>
        </authorList>
    </citation>
    <scope>IDENTIFICATION</scope>
</reference>
<dbReference type="EMBL" id="UYSL01023776">
    <property type="protein sequence ID" value="VDL82665.1"/>
    <property type="molecule type" value="Genomic_DNA"/>
</dbReference>
<accession>A0A0N4YNW5</accession>
<dbReference type="GO" id="GO:0016020">
    <property type="term" value="C:membrane"/>
    <property type="evidence" value="ECO:0007669"/>
    <property type="project" value="UniProtKB-SubCell"/>
</dbReference>
<name>A0A0N4YNW5_NIPBR</name>
<dbReference type="Pfam" id="PF04145">
    <property type="entry name" value="Ctr"/>
    <property type="match status" value="1"/>
</dbReference>
<dbReference type="OMA" id="GPFMWMW"/>
<evidence type="ECO:0000313" key="7">
    <source>
        <dbReference type="WBParaSite" id="NBR_0001893601-mRNA-1"/>
    </source>
</evidence>
<dbReference type="GO" id="GO:0005375">
    <property type="term" value="F:copper ion transmembrane transporter activity"/>
    <property type="evidence" value="ECO:0007669"/>
    <property type="project" value="UniProtKB-UniRule"/>
</dbReference>
<dbReference type="PANTHER" id="PTHR12483">
    <property type="entry name" value="SOLUTE CARRIER FAMILY 31 COPPER TRANSPORTERS"/>
    <property type="match status" value="1"/>
</dbReference>
<organism evidence="7">
    <name type="scientific">Nippostrongylus brasiliensis</name>
    <name type="common">Rat hookworm</name>
    <dbReference type="NCBI Taxonomy" id="27835"/>
    <lineage>
        <taxon>Eukaryota</taxon>
        <taxon>Metazoa</taxon>
        <taxon>Ecdysozoa</taxon>
        <taxon>Nematoda</taxon>
        <taxon>Chromadorea</taxon>
        <taxon>Rhabditida</taxon>
        <taxon>Rhabditina</taxon>
        <taxon>Rhabditomorpha</taxon>
        <taxon>Strongyloidea</taxon>
        <taxon>Heligmosomidae</taxon>
        <taxon>Nippostrongylus</taxon>
    </lineage>
</organism>
<reference evidence="5 6" key="2">
    <citation type="submission" date="2018-11" db="EMBL/GenBank/DDBJ databases">
        <authorList>
            <consortium name="Pathogen Informatics"/>
        </authorList>
    </citation>
    <scope>NUCLEOTIDE SEQUENCE [LARGE SCALE GENOMIC DNA]</scope>
</reference>
<keyword evidence="1 4" id="KW-0812">Transmembrane</keyword>
<keyword evidence="3 4" id="KW-0472">Membrane</keyword>
<evidence type="ECO:0000256" key="1">
    <source>
        <dbReference type="ARBA" id="ARBA00022692"/>
    </source>
</evidence>
<gene>
    <name evidence="5" type="ORF">NBR_LOCUS18937</name>
</gene>
<evidence type="ECO:0000256" key="3">
    <source>
        <dbReference type="ARBA" id="ARBA00023136"/>
    </source>
</evidence>
<proteinExistence type="inferred from homology"/>
<evidence type="ECO:0000256" key="4">
    <source>
        <dbReference type="RuleBase" id="RU367022"/>
    </source>
</evidence>
<evidence type="ECO:0000313" key="5">
    <source>
        <dbReference type="EMBL" id="VDL82665.1"/>
    </source>
</evidence>
<dbReference type="PANTHER" id="PTHR12483:SF115">
    <property type="entry name" value="COPPER TRANSPORT PROTEIN"/>
    <property type="match status" value="1"/>
</dbReference>
<keyword evidence="4" id="KW-0187">Copper transport</keyword>
<dbReference type="AlphaFoldDB" id="A0A0N4YNW5"/>
<keyword evidence="2 4" id="KW-1133">Transmembrane helix</keyword>
<dbReference type="WBParaSite" id="NBR_0001893601-mRNA-1">
    <property type="protein sequence ID" value="NBR_0001893601-mRNA-1"/>
    <property type="gene ID" value="NBR_0001893601"/>
</dbReference>
<dbReference type="Proteomes" id="UP000271162">
    <property type="component" value="Unassembled WGS sequence"/>
</dbReference>
<comment type="subcellular location">
    <subcellularLocation>
        <location evidence="4">Membrane</location>
        <topology evidence="4">Multi-pass membrane protein</topology>
    </subcellularLocation>
</comment>
<dbReference type="STRING" id="27835.A0A0N4YNW5"/>
<evidence type="ECO:0000256" key="2">
    <source>
        <dbReference type="ARBA" id="ARBA00022989"/>
    </source>
</evidence>
<sequence length="178" mass="20432">MNMDTTTMAMDGSTHMSMSNSTMHHMDMKPMWMWFHTTVNDVVLFESWMVTTPGDMVWTCFVVIAMGILLEFIRYVRWRLEIRERNEVLLYTKYATFPIVIEPSYVSRLFALSHMVQTFLFGIQLVLGYFLMLVFMTFSVWLGIAVCIGAGAGFLLFGSRQLKQSSSPIPSQSDGKCC</sequence>
<keyword evidence="4" id="KW-0186">Copper</keyword>
<dbReference type="InterPro" id="IPR007274">
    <property type="entry name" value="Cop_transporter"/>
</dbReference>
<comment type="similarity">
    <text evidence="4">Belongs to the copper transporter (Ctr) (TC 1.A.56) family. SLC31A subfamily.</text>
</comment>
<keyword evidence="6" id="KW-1185">Reference proteome</keyword>
<keyword evidence="4" id="KW-0813">Transport</keyword>
<feature type="transmembrane region" description="Helical" evidence="4">
    <location>
        <begin position="138"/>
        <end position="157"/>
    </location>
</feature>
<feature type="transmembrane region" description="Helical" evidence="4">
    <location>
        <begin position="109"/>
        <end position="132"/>
    </location>
</feature>
<evidence type="ECO:0000313" key="6">
    <source>
        <dbReference type="Proteomes" id="UP000271162"/>
    </source>
</evidence>
<feature type="transmembrane region" description="Helical" evidence="4">
    <location>
        <begin position="56"/>
        <end position="76"/>
    </location>
</feature>
<protein>
    <recommendedName>
        <fullName evidence="4">Copper transport protein</fullName>
    </recommendedName>
</protein>